<dbReference type="PANTHER" id="PTHR30383">
    <property type="entry name" value="THIOESTERASE 1/PROTEASE 1/LYSOPHOSPHOLIPASE L1"/>
    <property type="match status" value="1"/>
</dbReference>
<dbReference type="EMBL" id="FLQR01000006">
    <property type="protein sequence ID" value="SBS71615.1"/>
    <property type="molecule type" value="Genomic_DNA"/>
</dbReference>
<organism evidence="2">
    <name type="scientific">uncultured Microbacterium sp</name>
    <dbReference type="NCBI Taxonomy" id="191216"/>
    <lineage>
        <taxon>Bacteria</taxon>
        <taxon>Bacillati</taxon>
        <taxon>Actinomycetota</taxon>
        <taxon>Actinomycetes</taxon>
        <taxon>Micrococcales</taxon>
        <taxon>Microbacteriaceae</taxon>
        <taxon>Microbacterium</taxon>
        <taxon>environmental samples</taxon>
    </lineage>
</organism>
<evidence type="ECO:0000313" key="2">
    <source>
        <dbReference type="EMBL" id="SBS71615.1"/>
    </source>
</evidence>
<dbReference type="InterPro" id="IPR036514">
    <property type="entry name" value="SGNH_hydro_sf"/>
</dbReference>
<feature type="domain" description="SGNH hydrolase-type esterase" evidence="1">
    <location>
        <begin position="53"/>
        <end position="275"/>
    </location>
</feature>
<dbReference type="Gene3D" id="3.40.50.1110">
    <property type="entry name" value="SGNH hydrolase"/>
    <property type="match status" value="1"/>
</dbReference>
<dbReference type="PANTHER" id="PTHR30383:SF5">
    <property type="entry name" value="SGNH HYDROLASE-TYPE ESTERASE DOMAIN-CONTAINING PROTEIN"/>
    <property type="match status" value="1"/>
</dbReference>
<gene>
    <name evidence="2" type="ORF">MIPYR_20107</name>
</gene>
<dbReference type="SUPFAM" id="SSF52266">
    <property type="entry name" value="SGNH hydrolase"/>
    <property type="match status" value="1"/>
</dbReference>
<dbReference type="AlphaFoldDB" id="A0A1Y5NZ24"/>
<reference evidence="2" key="1">
    <citation type="submission" date="2016-03" db="EMBL/GenBank/DDBJ databases">
        <authorList>
            <person name="Ploux O."/>
        </authorList>
    </citation>
    <scope>NUCLEOTIDE SEQUENCE</scope>
    <source>
        <strain evidence="2">UC1</strain>
    </source>
</reference>
<dbReference type="GO" id="GO:0004622">
    <property type="term" value="F:phosphatidylcholine lysophospholipase activity"/>
    <property type="evidence" value="ECO:0007669"/>
    <property type="project" value="TreeGrafter"/>
</dbReference>
<dbReference type="InterPro" id="IPR013830">
    <property type="entry name" value="SGNH_hydro"/>
</dbReference>
<dbReference type="RefSeq" id="WP_295574616.1">
    <property type="nucleotide sequence ID" value="NZ_FLQR01000006.1"/>
</dbReference>
<dbReference type="Pfam" id="PF13472">
    <property type="entry name" value="Lipase_GDSL_2"/>
    <property type="match status" value="1"/>
</dbReference>
<sequence length="289" mass="29966">MPLSARVHRTPSVLSTRVRRTLAAATAAVVLVGGLLAAAPATAALPLPTRMAALGDSITQASMTCSLLLVCPSNSWSTGSNSTVASHATRLRAQGTSLTAYNDAVPGAVAADLPGQARWAVAQRAQYVTIEIGANDACADDVAGMTTTASFAGSVQTTLATLSAGAAQPQIFVASIPNLKRLWELNKSSLSARIAWAAFGFCDSMLAKPTSTAAADVQRRDAVQQRVNEYNDALAAACAATARCLFDGYAVANYAFAKADISTKDYFHPSVAGQRTLAALTWAVSPYRP</sequence>
<protein>
    <recommendedName>
        <fullName evidence="1">SGNH hydrolase-type esterase domain-containing protein</fullName>
    </recommendedName>
</protein>
<name>A0A1Y5NZ24_9MICO</name>
<evidence type="ECO:0000259" key="1">
    <source>
        <dbReference type="Pfam" id="PF13472"/>
    </source>
</evidence>
<proteinExistence type="predicted"/>
<dbReference type="InterPro" id="IPR051532">
    <property type="entry name" value="Ester_Hydrolysis_Enzymes"/>
</dbReference>
<accession>A0A1Y5NZ24</accession>